<dbReference type="OrthoDB" id="3483472at2"/>
<name>A0A495QZK8_9ACTN</name>
<reference evidence="2 3" key="1">
    <citation type="submission" date="2018-10" db="EMBL/GenBank/DDBJ databases">
        <title>Genomic Encyclopedia of Archaeal and Bacterial Type Strains, Phase II (KMG-II): from individual species to whole genera.</title>
        <authorList>
            <person name="Goeker M."/>
        </authorList>
    </citation>
    <scope>NUCLEOTIDE SEQUENCE [LARGE SCALE GENOMIC DNA]</scope>
    <source>
        <strain evidence="2 3">DSM 43383</strain>
    </source>
</reference>
<evidence type="ECO:0000313" key="2">
    <source>
        <dbReference type="EMBL" id="RKS79384.1"/>
    </source>
</evidence>
<comment type="caution">
    <text evidence="2">The sequence shown here is derived from an EMBL/GenBank/DDBJ whole genome shotgun (WGS) entry which is preliminary data.</text>
</comment>
<accession>A0A495QZK8</accession>
<evidence type="ECO:0000259" key="1">
    <source>
        <dbReference type="Pfam" id="PF04149"/>
    </source>
</evidence>
<proteinExistence type="predicted"/>
<dbReference type="AlphaFoldDB" id="A0A495QZK8"/>
<dbReference type="EMBL" id="RBWU01000001">
    <property type="protein sequence ID" value="RKS79384.1"/>
    <property type="molecule type" value="Genomic_DNA"/>
</dbReference>
<keyword evidence="3" id="KW-1185">Reference proteome</keyword>
<feature type="domain" description="DUF397" evidence="1">
    <location>
        <begin position="4"/>
        <end position="58"/>
    </location>
</feature>
<sequence>MNVEWRKSSRSGMGGTAGDCVELASLGGKIGIRDSKNPHHGHLAVSRDTFRVLITRIKSSDLNL</sequence>
<evidence type="ECO:0000313" key="3">
    <source>
        <dbReference type="Proteomes" id="UP000274601"/>
    </source>
</evidence>
<organism evidence="2 3">
    <name type="scientific">Actinomadura pelletieri DSM 43383</name>
    <dbReference type="NCBI Taxonomy" id="1120940"/>
    <lineage>
        <taxon>Bacteria</taxon>
        <taxon>Bacillati</taxon>
        <taxon>Actinomycetota</taxon>
        <taxon>Actinomycetes</taxon>
        <taxon>Streptosporangiales</taxon>
        <taxon>Thermomonosporaceae</taxon>
        <taxon>Actinomadura</taxon>
    </lineage>
</organism>
<dbReference type="Pfam" id="PF04149">
    <property type="entry name" value="DUF397"/>
    <property type="match status" value="1"/>
</dbReference>
<dbReference type="InterPro" id="IPR007278">
    <property type="entry name" value="DUF397"/>
</dbReference>
<protein>
    <submittedName>
        <fullName evidence="2">Uncharacterized protein DUF397</fullName>
    </submittedName>
</protein>
<gene>
    <name evidence="2" type="ORF">BZB76_0849</name>
</gene>
<dbReference type="RefSeq" id="WP_121432908.1">
    <property type="nucleotide sequence ID" value="NZ_RBWU01000001.1"/>
</dbReference>
<dbReference type="Proteomes" id="UP000274601">
    <property type="component" value="Unassembled WGS sequence"/>
</dbReference>